<dbReference type="Gene3D" id="1.10.10.60">
    <property type="entry name" value="Homeodomain-like"/>
    <property type="match status" value="1"/>
</dbReference>
<evidence type="ECO:0000259" key="4">
    <source>
        <dbReference type="PROSITE" id="PS01124"/>
    </source>
</evidence>
<reference evidence="5 6" key="1">
    <citation type="journal article" date="2015" name="Genome Announc.">
        <title>Complete Genome Sequence of Methylobacterium aquaticum Strain 22A, Isolated from Racomitrium japonicum Moss.</title>
        <authorList>
            <person name="Tani A."/>
            <person name="Ogura Y."/>
            <person name="Hayashi T."/>
            <person name="Kimbara K."/>
        </authorList>
    </citation>
    <scope>NUCLEOTIDE SEQUENCE [LARGE SCALE GENOMIC DNA]</scope>
    <source>
        <strain evidence="5 6">MA-22A</strain>
    </source>
</reference>
<feature type="domain" description="HTH araC/xylS-type" evidence="4">
    <location>
        <begin position="241"/>
        <end position="339"/>
    </location>
</feature>
<dbReference type="SMART" id="SM00342">
    <property type="entry name" value="HTH_ARAC"/>
    <property type="match status" value="1"/>
</dbReference>
<reference evidence="6" key="2">
    <citation type="submission" date="2015-01" db="EMBL/GenBank/DDBJ databases">
        <title>Complete genome sequence of Methylobacterium aquaticum strain 22A.</title>
        <authorList>
            <person name="Tani A."/>
            <person name="Ogura Y."/>
            <person name="Hayashi T."/>
        </authorList>
    </citation>
    <scope>NUCLEOTIDE SEQUENCE [LARGE SCALE GENOMIC DNA]</scope>
    <source>
        <strain evidence="6">MA-22A</strain>
    </source>
</reference>
<gene>
    <name evidence="5" type="primary">araC</name>
    <name evidence="5" type="ORF">Maq22A_c19985</name>
</gene>
<dbReference type="InterPro" id="IPR009057">
    <property type="entry name" value="Homeodomain-like_sf"/>
</dbReference>
<dbReference type="PRINTS" id="PR00032">
    <property type="entry name" value="HTHARAC"/>
</dbReference>
<dbReference type="KEGG" id="maqu:Maq22A_c19985"/>
<evidence type="ECO:0000256" key="1">
    <source>
        <dbReference type="ARBA" id="ARBA00023015"/>
    </source>
</evidence>
<dbReference type="GO" id="GO:0000976">
    <property type="term" value="F:transcription cis-regulatory region binding"/>
    <property type="evidence" value="ECO:0007669"/>
    <property type="project" value="TreeGrafter"/>
</dbReference>
<protein>
    <submittedName>
        <fullName evidence="5">AraC-type DNA-binding domain-containing proteins</fullName>
    </submittedName>
</protein>
<dbReference type="AlphaFoldDB" id="A0A0C6FP45"/>
<dbReference type="GO" id="GO:0005829">
    <property type="term" value="C:cytosol"/>
    <property type="evidence" value="ECO:0007669"/>
    <property type="project" value="TreeGrafter"/>
</dbReference>
<dbReference type="InterPro" id="IPR032687">
    <property type="entry name" value="AraC-type_N"/>
</dbReference>
<sequence>MAALAPAAGTPKLLSAAATGLAGFIESRRLCLDTILGHAGIDQASLADPVAPLSLDGYCTVLDLAARRSGDDDFGLAYGQQFRPSQLGLIGYIALSSDDALHAAENLASHFRYHQQETSTELIFRNPFYHLTYRIDDARIAHRSQDAVLTLGMFCNVFRHCAGRDWCPDEVHLEHARTENWRSIEAAFGAPVRFESRTNALLFRPERAVAPMPQADPALLRLMCHNIKTLGFCKPAQSVAAMTEDYIRRNIASGSVSLDGASRVLHMPARMLQRRLVEENASFADLVEQVRRVEGRRTLLEGQLDIAQIAYDLGYSEPSAFVRAFSRWFGISPLRFRKMHRIEGGRSRVQ</sequence>
<evidence type="ECO:0000313" key="5">
    <source>
        <dbReference type="EMBL" id="BAQ47049.1"/>
    </source>
</evidence>
<evidence type="ECO:0000256" key="3">
    <source>
        <dbReference type="ARBA" id="ARBA00023163"/>
    </source>
</evidence>
<accession>A0A0C6FP45</accession>
<dbReference type="STRING" id="270351.Maq22A_c19985"/>
<dbReference type="PROSITE" id="PS01124">
    <property type="entry name" value="HTH_ARAC_FAMILY_2"/>
    <property type="match status" value="1"/>
</dbReference>
<dbReference type="EMBL" id="AP014704">
    <property type="protein sequence ID" value="BAQ47049.1"/>
    <property type="molecule type" value="Genomic_DNA"/>
</dbReference>
<dbReference type="PANTHER" id="PTHR47894">
    <property type="entry name" value="HTH-TYPE TRANSCRIPTIONAL REGULATOR GADX"/>
    <property type="match status" value="1"/>
</dbReference>
<evidence type="ECO:0000256" key="2">
    <source>
        <dbReference type="ARBA" id="ARBA00023125"/>
    </source>
</evidence>
<dbReference type="SUPFAM" id="SSF46689">
    <property type="entry name" value="Homeodomain-like"/>
    <property type="match status" value="1"/>
</dbReference>
<proteinExistence type="predicted"/>
<dbReference type="InterPro" id="IPR018060">
    <property type="entry name" value="HTH_AraC"/>
</dbReference>
<dbReference type="OrthoDB" id="9805730at2"/>
<dbReference type="RefSeq" id="WP_060848059.1">
    <property type="nucleotide sequence ID" value="NZ_AP014704.1"/>
</dbReference>
<dbReference type="Pfam" id="PF12625">
    <property type="entry name" value="Arabinose_bd"/>
    <property type="match status" value="1"/>
</dbReference>
<keyword evidence="2 5" id="KW-0238">DNA-binding</keyword>
<keyword evidence="3" id="KW-0804">Transcription</keyword>
<name>A0A0C6FP45_9HYPH</name>
<dbReference type="Proteomes" id="UP000061432">
    <property type="component" value="Chromosome"/>
</dbReference>
<keyword evidence="1" id="KW-0805">Transcription regulation</keyword>
<dbReference type="PANTHER" id="PTHR47894:SF4">
    <property type="entry name" value="HTH-TYPE TRANSCRIPTIONAL REGULATOR GADX"/>
    <property type="match status" value="1"/>
</dbReference>
<dbReference type="GO" id="GO:0003700">
    <property type="term" value="F:DNA-binding transcription factor activity"/>
    <property type="evidence" value="ECO:0007669"/>
    <property type="project" value="InterPro"/>
</dbReference>
<evidence type="ECO:0000313" key="6">
    <source>
        <dbReference type="Proteomes" id="UP000061432"/>
    </source>
</evidence>
<dbReference type="PATRIC" id="fig|270351.10.peg.3858"/>
<dbReference type="InterPro" id="IPR020449">
    <property type="entry name" value="Tscrpt_reg_AraC-type_HTH"/>
</dbReference>
<organism evidence="5 6">
    <name type="scientific">Methylobacterium aquaticum</name>
    <dbReference type="NCBI Taxonomy" id="270351"/>
    <lineage>
        <taxon>Bacteria</taxon>
        <taxon>Pseudomonadati</taxon>
        <taxon>Pseudomonadota</taxon>
        <taxon>Alphaproteobacteria</taxon>
        <taxon>Hyphomicrobiales</taxon>
        <taxon>Methylobacteriaceae</taxon>
        <taxon>Methylobacterium</taxon>
    </lineage>
</organism>
<dbReference type="Pfam" id="PF12833">
    <property type="entry name" value="HTH_18"/>
    <property type="match status" value="1"/>
</dbReference>